<dbReference type="SUPFAM" id="SSF56300">
    <property type="entry name" value="Metallo-dependent phosphatases"/>
    <property type="match status" value="1"/>
</dbReference>
<organism evidence="3 4">
    <name type="scientific">Luteitalea pratensis</name>
    <dbReference type="NCBI Taxonomy" id="1855912"/>
    <lineage>
        <taxon>Bacteria</taxon>
        <taxon>Pseudomonadati</taxon>
        <taxon>Acidobacteriota</taxon>
        <taxon>Vicinamibacteria</taxon>
        <taxon>Vicinamibacterales</taxon>
        <taxon>Vicinamibacteraceae</taxon>
        <taxon>Luteitalea</taxon>
    </lineage>
</organism>
<dbReference type="EMBL" id="CP015136">
    <property type="protein sequence ID" value="AMY11339.1"/>
    <property type="molecule type" value="Genomic_DNA"/>
</dbReference>
<dbReference type="STRING" id="1855912.LuPra_04589"/>
<reference evidence="4" key="2">
    <citation type="submission" date="2016-04" db="EMBL/GenBank/DDBJ databases">
        <title>First Complete Genome Sequence of a Subdivision 6 Acidobacterium.</title>
        <authorList>
            <person name="Huang S."/>
            <person name="Vieira S."/>
            <person name="Bunk B."/>
            <person name="Riedel T."/>
            <person name="Sproeer C."/>
            <person name="Overmann J."/>
        </authorList>
    </citation>
    <scope>NUCLEOTIDE SEQUENCE [LARGE SCALE GENOMIC DNA]</scope>
    <source>
        <strain evidence="4">DSM 100886 HEG_-6_39</strain>
    </source>
</reference>
<evidence type="ECO:0000259" key="1">
    <source>
        <dbReference type="Pfam" id="PF09423"/>
    </source>
</evidence>
<dbReference type="PATRIC" id="fig|1813736.3.peg.4839"/>
<dbReference type="PANTHER" id="PTHR43606:SF2">
    <property type="entry name" value="ALKALINE PHOSPHATASE FAMILY PROTEIN (AFU_ORTHOLOGUE AFUA_5G03860)"/>
    <property type="match status" value="1"/>
</dbReference>
<protein>
    <submittedName>
        <fullName evidence="3">Alkaline phosphatase D</fullName>
        <ecNumber evidence="3">3.1.3.1</ecNumber>
    </submittedName>
</protein>
<dbReference type="KEGG" id="abac:LuPra_04589"/>
<dbReference type="InterPro" id="IPR029052">
    <property type="entry name" value="Metallo-depent_PP-like"/>
</dbReference>
<dbReference type="InterPro" id="IPR032093">
    <property type="entry name" value="PhoD_N"/>
</dbReference>
<keyword evidence="3" id="KW-0378">Hydrolase</keyword>
<dbReference type="Gene3D" id="2.60.40.380">
    <property type="entry name" value="Purple acid phosphatase-like, N-terminal"/>
    <property type="match status" value="1"/>
</dbReference>
<evidence type="ECO:0000313" key="3">
    <source>
        <dbReference type="EMBL" id="AMY11339.1"/>
    </source>
</evidence>
<evidence type="ECO:0000259" key="2">
    <source>
        <dbReference type="Pfam" id="PF16655"/>
    </source>
</evidence>
<dbReference type="EC" id="3.1.3.1" evidence="3"/>
<gene>
    <name evidence="3" type="primary">phoD</name>
    <name evidence="3" type="ORF">LuPra_04589</name>
</gene>
<proteinExistence type="predicted"/>
<dbReference type="InterPro" id="IPR052900">
    <property type="entry name" value="Phospholipid_Metab_Enz"/>
</dbReference>
<accession>A0A143PU42</accession>
<dbReference type="Proteomes" id="UP000076079">
    <property type="component" value="Chromosome"/>
</dbReference>
<dbReference type="CDD" id="cd07389">
    <property type="entry name" value="MPP_PhoD"/>
    <property type="match status" value="1"/>
</dbReference>
<dbReference type="Gene3D" id="3.60.21.70">
    <property type="entry name" value="PhoD-like phosphatase"/>
    <property type="match status" value="1"/>
</dbReference>
<feature type="domain" description="Phospholipase D N-terminal" evidence="2">
    <location>
        <begin position="49"/>
        <end position="147"/>
    </location>
</feature>
<dbReference type="PANTHER" id="PTHR43606">
    <property type="entry name" value="PHOSPHATASE, PUTATIVE (AFU_ORTHOLOGUE AFUA_6G08710)-RELATED"/>
    <property type="match status" value="1"/>
</dbReference>
<keyword evidence="4" id="KW-1185">Reference proteome</keyword>
<dbReference type="Pfam" id="PF16655">
    <property type="entry name" value="PhoD_N"/>
    <property type="match status" value="1"/>
</dbReference>
<sequence>MRRMSDVLSPHGQSRRSLIMAGAAAMTAWASRAPALVIRDVGGVDPFTLGVASGDPWSDSVVLWTRLAPQPLELDGLGGMPARDVDVRWELAADDRFTRIIHKGQATASPAAAHAVHVEVGGLSPGREYHYRFEAMGHRSRTGRTRTAPARGEQTSARFGIVSCSRYETGYFTAYAHLAAERPDLVLHLGDYIYETAGNPATLVARPFDQAEIITLADYRRRYAQYRLDPDLQALHAIAPFAVVFDDHEVDNNWAGDIPEDKQTRQQFLERRAAAFKAHHEVMPMRRAAAPSGSSSRLYRELAWGGLANLYMLDTRQFRDDQPCGDGNRVDCAERLIATRTMLGATQEQWLRSRAARSTARWDVLGQQVFFGDLWRPLADGRLALPMDSWNGYVAARQRVIDMFTDRPRNFVVLTGDVHRHYAGTLHAGAPDRAPVGVEFVATSITSGGDGSDNAEQIDPILRANPNLRFTCDRRGYLVSDVTPQAWTTHYRVVPFVTRPGAGVETRRSYVMEAGAPGLSQTG</sequence>
<dbReference type="InterPro" id="IPR018946">
    <property type="entry name" value="PhoD-like_MPP"/>
</dbReference>
<dbReference type="InterPro" id="IPR038607">
    <property type="entry name" value="PhoD-like_sf"/>
</dbReference>
<reference evidence="3 4" key="1">
    <citation type="journal article" date="2016" name="Genome Announc.">
        <title>First Complete Genome Sequence of a Subdivision 6 Acidobacterium Strain.</title>
        <authorList>
            <person name="Huang S."/>
            <person name="Vieira S."/>
            <person name="Bunk B."/>
            <person name="Riedel T."/>
            <person name="Sproer C."/>
            <person name="Overmann J."/>
        </authorList>
    </citation>
    <scope>NUCLEOTIDE SEQUENCE [LARGE SCALE GENOMIC DNA]</scope>
    <source>
        <strain evidence="4">DSM 100886 HEG_-6_39</strain>
    </source>
</reference>
<dbReference type="Pfam" id="PF09423">
    <property type="entry name" value="PhoD"/>
    <property type="match status" value="1"/>
</dbReference>
<dbReference type="GO" id="GO:0004035">
    <property type="term" value="F:alkaline phosphatase activity"/>
    <property type="evidence" value="ECO:0007669"/>
    <property type="project" value="UniProtKB-EC"/>
</dbReference>
<feature type="domain" description="PhoD-like phosphatase metallophosphatase" evidence="1">
    <location>
        <begin position="159"/>
        <end position="491"/>
    </location>
</feature>
<evidence type="ECO:0000313" key="4">
    <source>
        <dbReference type="Proteomes" id="UP000076079"/>
    </source>
</evidence>
<name>A0A143PU42_LUTPR</name>
<dbReference type="AlphaFoldDB" id="A0A143PU42"/>